<dbReference type="PROSITE" id="PS00086">
    <property type="entry name" value="CYTOCHROME_P450"/>
    <property type="match status" value="2"/>
</dbReference>
<dbReference type="InterPro" id="IPR036396">
    <property type="entry name" value="Cyt_P450_sf"/>
</dbReference>
<keyword evidence="6" id="KW-0503">Monooxygenase</keyword>
<gene>
    <name evidence="8" type="ORF">KUTeg_023818</name>
</gene>
<accession>A0ABQ9E8W7</accession>
<name>A0ABQ9E8W7_TEGGR</name>
<dbReference type="InterPro" id="IPR002401">
    <property type="entry name" value="Cyt_P450_E_grp-I"/>
</dbReference>
<keyword evidence="7" id="KW-1133">Transmembrane helix</keyword>
<evidence type="ECO:0000256" key="6">
    <source>
        <dbReference type="ARBA" id="ARBA00023033"/>
    </source>
</evidence>
<dbReference type="EMBL" id="JARBDR010000921">
    <property type="protein sequence ID" value="KAJ8299758.1"/>
    <property type="molecule type" value="Genomic_DNA"/>
</dbReference>
<evidence type="ECO:0000313" key="8">
    <source>
        <dbReference type="EMBL" id="KAJ8299758.1"/>
    </source>
</evidence>
<dbReference type="SUPFAM" id="SSF48264">
    <property type="entry name" value="Cytochrome P450"/>
    <property type="match status" value="2"/>
</dbReference>
<keyword evidence="3" id="KW-0479">Metal-binding</keyword>
<evidence type="ECO:0000256" key="1">
    <source>
        <dbReference type="ARBA" id="ARBA00010617"/>
    </source>
</evidence>
<dbReference type="Gene3D" id="1.10.630.10">
    <property type="entry name" value="Cytochrome P450"/>
    <property type="match status" value="3"/>
</dbReference>
<feature type="transmembrane region" description="Helical" evidence="7">
    <location>
        <begin position="632"/>
        <end position="651"/>
    </location>
</feature>
<dbReference type="PANTHER" id="PTHR24289:SF20">
    <property type="entry name" value="STEROID 17-ALPHA-HYDROXYLASE_17,20 LYASE"/>
    <property type="match status" value="1"/>
</dbReference>
<keyword evidence="9" id="KW-1185">Reference proteome</keyword>
<evidence type="ECO:0000256" key="2">
    <source>
        <dbReference type="ARBA" id="ARBA00022617"/>
    </source>
</evidence>
<reference evidence="8 9" key="1">
    <citation type="submission" date="2022-12" db="EMBL/GenBank/DDBJ databases">
        <title>Chromosome-level genome of Tegillarca granosa.</title>
        <authorList>
            <person name="Kim J."/>
        </authorList>
    </citation>
    <scope>NUCLEOTIDE SEQUENCE [LARGE SCALE GENOMIC DNA]</scope>
    <source>
        <strain evidence="8">Teg-2019</strain>
        <tissue evidence="8">Adductor muscle</tissue>
    </source>
</reference>
<evidence type="ECO:0000313" key="9">
    <source>
        <dbReference type="Proteomes" id="UP001217089"/>
    </source>
</evidence>
<dbReference type="InterPro" id="IPR001128">
    <property type="entry name" value="Cyt_P450"/>
</dbReference>
<evidence type="ECO:0000256" key="5">
    <source>
        <dbReference type="ARBA" id="ARBA00023004"/>
    </source>
</evidence>
<evidence type="ECO:0000256" key="3">
    <source>
        <dbReference type="ARBA" id="ARBA00022723"/>
    </source>
</evidence>
<keyword evidence="7" id="KW-0472">Membrane</keyword>
<dbReference type="PANTHER" id="PTHR24289">
    <property type="entry name" value="STEROID 17-ALPHA-HYDROXYLASE/17,20 LYASE"/>
    <property type="match status" value="1"/>
</dbReference>
<dbReference type="InterPro" id="IPR017972">
    <property type="entry name" value="Cyt_P450_CS"/>
</dbReference>
<dbReference type="Pfam" id="PF00067">
    <property type="entry name" value="p450"/>
    <property type="match status" value="3"/>
</dbReference>
<dbReference type="PRINTS" id="PR00463">
    <property type="entry name" value="EP450I"/>
</dbReference>
<evidence type="ECO:0008006" key="10">
    <source>
        <dbReference type="Google" id="ProtNLM"/>
    </source>
</evidence>
<proteinExistence type="inferred from homology"/>
<keyword evidence="7" id="KW-0812">Transmembrane</keyword>
<dbReference type="Proteomes" id="UP001217089">
    <property type="component" value="Unassembled WGS sequence"/>
</dbReference>
<sequence>MDVLYVLTSLLLTLALIVYLKRKKRQNPPPGPAGYPFIGNTFDVDVLRLHLTLTKWAEIYGDIYEVNLFGSTVIVLNSPELIRNAFLTEPNASLFSGRILDSLTFELFHECKDIAFGTYNEPWIKRRKLGHKILKAYGEGMREIEKSVTEELRYVVSKLENYVGKSFDPEVFINDFLNQIVSILLTGRRHDVSSANAFLKTMETYDKRVNDVLDPSVLYLINWLPFMRYIPSKVSRLYHETKQSQKAFEEQIRQEQKMKLSNGMIRALYDELERLRKTDADSDWLTEESIFAILTNMIAGGILTSKGTMLTAIRILLERKDIQRRIQSEVDQVVGPQRPPTLLDRKNMPYTEAFLLEVMRYGTNLALAVPHCLMDDTNLAGYDLKKGSMVLMNLWKIHHDDFLNFGIGKRSCLGEAFARSRMFLFISTIMQHFTFEPETESIAKFDPRDMKPTAVRMPQSYKCRVEKRILTLLVTLKRKKRRNPPPGPTGYPVVGNTFGVDGSRIHLKLTHWAEIYGDIYEVNLFGSTVVVLNSPELIRKAFLTEPNATLFSGRVDGSLAHEMLYQAKDIAFGAYSESWIKRRKLGHKILRAYGAGMKEIEKSVTEELTYVTSKLESYNGRPFDPEVVLNDFLNQIIAILGTLLIAIRILLERKDVQRKLQSEVDRVVGFNRPPSLTDRKHMSYLEAFLLEVLRYGTNLPISVPHKLMEDTTLEGYDLLKDSWSIFPDPYEFKPERFLDKNGVLLQGDTPDRQKLLSFGVGKRSCIGESFARNRMFLFLATMMQHFTFEPEAENIAKFDPRDMQTTVVRFPHHFKCRVERRLKQ</sequence>
<comment type="caution">
    <text evidence="8">The sequence shown here is derived from an EMBL/GenBank/DDBJ whole genome shotgun (WGS) entry which is preliminary data.</text>
</comment>
<protein>
    <recommendedName>
        <fullName evidence="10">Cytochrome P450</fullName>
    </recommendedName>
</protein>
<organism evidence="8 9">
    <name type="scientific">Tegillarca granosa</name>
    <name type="common">Malaysian cockle</name>
    <name type="synonym">Anadara granosa</name>
    <dbReference type="NCBI Taxonomy" id="220873"/>
    <lineage>
        <taxon>Eukaryota</taxon>
        <taxon>Metazoa</taxon>
        <taxon>Spiralia</taxon>
        <taxon>Lophotrochozoa</taxon>
        <taxon>Mollusca</taxon>
        <taxon>Bivalvia</taxon>
        <taxon>Autobranchia</taxon>
        <taxon>Pteriomorphia</taxon>
        <taxon>Arcoida</taxon>
        <taxon>Arcoidea</taxon>
        <taxon>Arcidae</taxon>
        <taxon>Tegillarca</taxon>
    </lineage>
</organism>
<evidence type="ECO:0000256" key="7">
    <source>
        <dbReference type="SAM" id="Phobius"/>
    </source>
</evidence>
<keyword evidence="2" id="KW-0349">Heme</keyword>
<evidence type="ECO:0000256" key="4">
    <source>
        <dbReference type="ARBA" id="ARBA00023002"/>
    </source>
</evidence>
<keyword evidence="5" id="KW-0408">Iron</keyword>
<comment type="similarity">
    <text evidence="1">Belongs to the cytochrome P450 family.</text>
</comment>
<keyword evidence="4" id="KW-0560">Oxidoreductase</keyword>